<reference evidence="3 4" key="1">
    <citation type="submission" date="2016-11" db="EMBL/GenBank/DDBJ databases">
        <title>Trade-off between light-utilization and light-protection in marine flavobacteria.</title>
        <authorList>
            <person name="Kumagai Y."/>
        </authorList>
    </citation>
    <scope>NUCLEOTIDE SEQUENCE [LARGE SCALE GENOMIC DNA]</scope>
    <source>
        <strain evidence="3 4">NBRC 107125</strain>
    </source>
</reference>
<proteinExistence type="predicted"/>
<dbReference type="InterPro" id="IPR001375">
    <property type="entry name" value="Peptidase_S9_cat"/>
</dbReference>
<protein>
    <recommendedName>
        <fullName evidence="5">Peptidase S9 prolyl oligopeptidase catalytic domain-containing protein</fullName>
    </recommendedName>
</protein>
<dbReference type="PANTHER" id="PTHR11731">
    <property type="entry name" value="PROTEASE FAMILY S9B,C DIPEPTIDYL-PEPTIDASE IV-RELATED"/>
    <property type="match status" value="1"/>
</dbReference>
<dbReference type="InterPro" id="IPR029058">
    <property type="entry name" value="AB_hydrolase_fold"/>
</dbReference>
<gene>
    <name evidence="3" type="ORF">BST96_06480</name>
</gene>
<dbReference type="Gene3D" id="2.140.10.30">
    <property type="entry name" value="Dipeptidylpeptidase IV, N-terminal domain"/>
    <property type="match status" value="1"/>
</dbReference>
<evidence type="ECO:0000259" key="2">
    <source>
        <dbReference type="Pfam" id="PF00930"/>
    </source>
</evidence>
<accession>A0A1X9NE16</accession>
<evidence type="ECO:0000259" key="1">
    <source>
        <dbReference type="Pfam" id="PF00326"/>
    </source>
</evidence>
<evidence type="ECO:0000313" key="4">
    <source>
        <dbReference type="Proteomes" id="UP000193450"/>
    </source>
</evidence>
<dbReference type="AlphaFoldDB" id="A0A1X9NE16"/>
<dbReference type="Proteomes" id="UP000193450">
    <property type="component" value="Chromosome"/>
</dbReference>
<evidence type="ECO:0008006" key="5">
    <source>
        <dbReference type="Google" id="ProtNLM"/>
    </source>
</evidence>
<dbReference type="GO" id="GO:0008239">
    <property type="term" value="F:dipeptidyl-peptidase activity"/>
    <property type="evidence" value="ECO:0007669"/>
    <property type="project" value="TreeGrafter"/>
</dbReference>
<dbReference type="PANTHER" id="PTHR11731:SF193">
    <property type="entry name" value="DIPEPTIDYL PEPTIDASE 9"/>
    <property type="match status" value="1"/>
</dbReference>
<feature type="domain" description="Dipeptidylpeptidase IV N-terminal" evidence="2">
    <location>
        <begin position="111"/>
        <end position="475"/>
    </location>
</feature>
<dbReference type="SUPFAM" id="SSF53474">
    <property type="entry name" value="alpha/beta-Hydrolases"/>
    <property type="match status" value="1"/>
</dbReference>
<dbReference type="InterPro" id="IPR002469">
    <property type="entry name" value="Peptidase_S9B_N"/>
</dbReference>
<dbReference type="Gene3D" id="3.40.50.1820">
    <property type="entry name" value="alpha/beta hydrolase"/>
    <property type="match status" value="1"/>
</dbReference>
<dbReference type="InterPro" id="IPR050278">
    <property type="entry name" value="Serine_Prot_S9B/DPPIV"/>
</dbReference>
<dbReference type="SUPFAM" id="SSF82171">
    <property type="entry name" value="DPP6 N-terminal domain-like"/>
    <property type="match status" value="1"/>
</dbReference>
<dbReference type="STRING" id="716816.BST96_06480"/>
<feature type="domain" description="Peptidase S9 prolyl oligopeptidase catalytic" evidence="1">
    <location>
        <begin position="610"/>
        <end position="741"/>
    </location>
</feature>
<dbReference type="RefSeq" id="WP_085757908.1">
    <property type="nucleotide sequence ID" value="NZ_CP019343.1"/>
</dbReference>
<dbReference type="GO" id="GO:0008236">
    <property type="term" value="F:serine-type peptidase activity"/>
    <property type="evidence" value="ECO:0007669"/>
    <property type="project" value="InterPro"/>
</dbReference>
<dbReference type="OrthoDB" id="1094230at2"/>
<dbReference type="KEGG" id="osg:BST96_06480"/>
<dbReference type="GO" id="GO:0006508">
    <property type="term" value="P:proteolysis"/>
    <property type="evidence" value="ECO:0007669"/>
    <property type="project" value="InterPro"/>
</dbReference>
<dbReference type="EMBL" id="CP019343">
    <property type="protein sequence ID" value="ARN73789.1"/>
    <property type="molecule type" value="Genomic_DNA"/>
</dbReference>
<dbReference type="Pfam" id="PF00326">
    <property type="entry name" value="Peptidase_S9"/>
    <property type="match status" value="1"/>
</dbReference>
<organism evidence="3 4">
    <name type="scientific">Oceanicoccus sagamiensis</name>
    <dbReference type="NCBI Taxonomy" id="716816"/>
    <lineage>
        <taxon>Bacteria</taxon>
        <taxon>Pseudomonadati</taxon>
        <taxon>Pseudomonadota</taxon>
        <taxon>Gammaproteobacteria</taxon>
        <taxon>Cellvibrionales</taxon>
        <taxon>Spongiibacteraceae</taxon>
        <taxon>Oceanicoccus</taxon>
    </lineage>
</organism>
<sequence>MKTLYSEELLARYRRAETLEQGAFSKSIAFNTTVYPHWVGESHCFWYKRETRDGQVFRKVDAKASTNEDAFDHNLLAIALTQASGEDVQADNLPLDNLDLLQAPETICFEAFGKHWAYSSATQTCKQIEALPAGWKQSPDGKKALFSRDYNLWLYDLESGEEKALTDDGERFYEYASSQPMSIYGQQSSSVSLEAIWSPDSRRIFTHSIDLRQVAIAPPLIEHVPADGSLRPVVSNPENRVAFGGDEHIESYRFLTIDITTGDCCYADYPDCPATYPPYGGYFTGQRGWWDKDSRHAYFVDQKRGGKLVNVVKLDSHTGGTQVLFEERSDFAVTVIPLSHIHPLLTPLPESNELIWYSERSGWAHLYLYDLTTGELKHPLTQGEFIVRNILHIDTEQRELWIQTAGREAGRNPYYCDICRVNMDTGALTEVIASDGEYVVCDQQSRISVGHPNASGVSPDGRYLVTTFSRVDTPPVSLLLDRQGQTLSTLETADISGLPEGFTWPEPVMLKAADGQTDIYGVVFRPSHFDPEQSYPVLDCTYYYASPVGAFSNNHYSMSYLSAWAYAELGFVTVIIFGRGNDGLRDTTFNSYQNPDFPLAPMHSSRCYKTDCIAGIQQLAEQYAYIDLNRVGVVEFGSTPTALMGMLVHPDFYHVGTSINAMACSLMEGDIAAAHPLGADLSQWPEFEQRADQLQGKLLIINGMLDWCMYVTMTFRLIQALRQANKRFDMLLLPNLDHGACGYTIQRSWDYVVEHLLGETPPQDFRLETAYDSMVEYTSPLLNSDSGY</sequence>
<dbReference type="Pfam" id="PF00930">
    <property type="entry name" value="DPPIV_N"/>
    <property type="match status" value="1"/>
</dbReference>
<evidence type="ECO:0000313" key="3">
    <source>
        <dbReference type="EMBL" id="ARN73789.1"/>
    </source>
</evidence>
<keyword evidence="4" id="KW-1185">Reference proteome</keyword>
<name>A0A1X9NE16_9GAMM</name>